<dbReference type="SUPFAM" id="SSF50630">
    <property type="entry name" value="Acid proteases"/>
    <property type="match status" value="1"/>
</dbReference>
<dbReference type="AlphaFoldDB" id="A0A9P6IRY8"/>
<dbReference type="InterPro" id="IPR033121">
    <property type="entry name" value="PEPTIDASE_A1"/>
</dbReference>
<name>A0A9P6IRY8_9FUNG</name>
<dbReference type="CDD" id="cd05471">
    <property type="entry name" value="pepsin_like"/>
    <property type="match status" value="1"/>
</dbReference>
<gene>
    <name evidence="3" type="ORF">BGZ65_011044</name>
</gene>
<dbReference type="OrthoDB" id="2747330at2759"/>
<proteinExistence type="inferred from homology"/>
<reference evidence="3" key="1">
    <citation type="journal article" date="2020" name="Fungal Divers.">
        <title>Resolving the Mortierellaceae phylogeny through synthesis of multi-gene phylogenetics and phylogenomics.</title>
        <authorList>
            <person name="Vandepol N."/>
            <person name="Liber J."/>
            <person name="Desiro A."/>
            <person name="Na H."/>
            <person name="Kennedy M."/>
            <person name="Barry K."/>
            <person name="Grigoriev I.V."/>
            <person name="Miller A.N."/>
            <person name="O'Donnell K."/>
            <person name="Stajich J.E."/>
            <person name="Bonito G."/>
        </authorList>
    </citation>
    <scope>NUCLEOTIDE SEQUENCE</scope>
    <source>
        <strain evidence="3">MES-2147</strain>
    </source>
</reference>
<dbReference type="GO" id="GO:0004190">
    <property type="term" value="F:aspartic-type endopeptidase activity"/>
    <property type="evidence" value="ECO:0007669"/>
    <property type="project" value="InterPro"/>
</dbReference>
<evidence type="ECO:0000256" key="1">
    <source>
        <dbReference type="ARBA" id="ARBA00007447"/>
    </source>
</evidence>
<keyword evidence="4" id="KW-1185">Reference proteome</keyword>
<dbReference type="Proteomes" id="UP000749646">
    <property type="component" value="Unassembled WGS sequence"/>
</dbReference>
<evidence type="ECO:0000259" key="2">
    <source>
        <dbReference type="PROSITE" id="PS51767"/>
    </source>
</evidence>
<comment type="caution">
    <text evidence="3">The sequence shown here is derived from an EMBL/GenBank/DDBJ whole genome shotgun (WGS) entry which is preliminary data.</text>
</comment>
<dbReference type="InterPro" id="IPR034164">
    <property type="entry name" value="Pepsin-like_dom"/>
</dbReference>
<accession>A0A9P6IRY8</accession>
<dbReference type="PANTHER" id="PTHR47966">
    <property type="entry name" value="BETA-SITE APP-CLEAVING ENZYME, ISOFORM A-RELATED"/>
    <property type="match status" value="1"/>
</dbReference>
<organism evidence="3 4">
    <name type="scientific">Modicella reniformis</name>
    <dbReference type="NCBI Taxonomy" id="1440133"/>
    <lineage>
        <taxon>Eukaryota</taxon>
        <taxon>Fungi</taxon>
        <taxon>Fungi incertae sedis</taxon>
        <taxon>Mucoromycota</taxon>
        <taxon>Mortierellomycotina</taxon>
        <taxon>Mortierellomycetes</taxon>
        <taxon>Mortierellales</taxon>
        <taxon>Mortierellaceae</taxon>
        <taxon>Modicella</taxon>
    </lineage>
</organism>
<evidence type="ECO:0000313" key="3">
    <source>
        <dbReference type="EMBL" id="KAF9945192.1"/>
    </source>
</evidence>
<evidence type="ECO:0000313" key="4">
    <source>
        <dbReference type="Proteomes" id="UP000749646"/>
    </source>
</evidence>
<dbReference type="Gene3D" id="2.40.70.10">
    <property type="entry name" value="Acid Proteases"/>
    <property type="match status" value="1"/>
</dbReference>
<protein>
    <recommendedName>
        <fullName evidence="2">Peptidase A1 domain-containing protein</fullName>
    </recommendedName>
</protein>
<sequence length="248" mass="27243">MTTLEVPGQSILVVDQAGLHLTKSYGTGVDGIIGLNLRSPVIESTVIQNIQKTEIAVPVATAGKGGELLLNAVDKSRFCGPIRWSNRGPSPYDWSVLMDRGIQLHDPITDTTFFTVPETDRTFSVLDSGSDGIYLRRPMYHALYERIPGAMQLPNGFWRVPCRGITELVFGIEEELYRIPYEDWVKKPNMTTSSSHVHWGGGPGMCQAKVYGSSPGPILLGAAFLRTVYTVFDFSRPGHERVGFAALA</sequence>
<dbReference type="InterPro" id="IPR021109">
    <property type="entry name" value="Peptidase_aspartic_dom_sf"/>
</dbReference>
<feature type="domain" description="Peptidase A1" evidence="2">
    <location>
        <begin position="1"/>
        <end position="245"/>
    </location>
</feature>
<comment type="similarity">
    <text evidence="1">Belongs to the peptidase A1 family.</text>
</comment>
<dbReference type="PROSITE" id="PS51767">
    <property type="entry name" value="PEPTIDASE_A1"/>
    <property type="match status" value="1"/>
</dbReference>
<dbReference type="PANTHER" id="PTHR47966:SF51">
    <property type="entry name" value="BETA-SITE APP-CLEAVING ENZYME, ISOFORM A-RELATED"/>
    <property type="match status" value="1"/>
</dbReference>
<dbReference type="EMBL" id="JAAAHW010008084">
    <property type="protein sequence ID" value="KAF9945192.1"/>
    <property type="molecule type" value="Genomic_DNA"/>
</dbReference>
<dbReference type="InterPro" id="IPR001461">
    <property type="entry name" value="Aspartic_peptidase_A1"/>
</dbReference>
<dbReference type="Pfam" id="PF00026">
    <property type="entry name" value="Asp"/>
    <property type="match status" value="1"/>
</dbReference>
<dbReference type="GO" id="GO:0006508">
    <property type="term" value="P:proteolysis"/>
    <property type="evidence" value="ECO:0007669"/>
    <property type="project" value="InterPro"/>
</dbReference>
<dbReference type="PRINTS" id="PR00792">
    <property type="entry name" value="PEPSIN"/>
</dbReference>